<evidence type="ECO:0000259" key="2">
    <source>
        <dbReference type="Pfam" id="PF01593"/>
    </source>
</evidence>
<evidence type="ECO:0000256" key="1">
    <source>
        <dbReference type="ARBA" id="ARBA00006046"/>
    </source>
</evidence>
<dbReference type="InterPro" id="IPR002937">
    <property type="entry name" value="Amino_oxidase"/>
</dbReference>
<organism evidence="3 4">
    <name type="scientific">Archangium gephyra</name>
    <dbReference type="NCBI Taxonomy" id="48"/>
    <lineage>
        <taxon>Bacteria</taxon>
        <taxon>Pseudomonadati</taxon>
        <taxon>Myxococcota</taxon>
        <taxon>Myxococcia</taxon>
        <taxon>Myxococcales</taxon>
        <taxon>Cystobacterineae</taxon>
        <taxon>Archangiaceae</taxon>
        <taxon>Archangium</taxon>
    </lineage>
</organism>
<comment type="caution">
    <text evidence="3">The sequence shown here is derived from an EMBL/GenBank/DDBJ whole genome shotgun (WGS) entry which is preliminary data.</text>
</comment>
<gene>
    <name evidence="3" type="ORF">DI536_31105</name>
</gene>
<reference evidence="3 4" key="1">
    <citation type="submission" date="2017-08" db="EMBL/GenBank/DDBJ databases">
        <title>Infants hospitalized years apart are colonized by the same room-sourced microbial strains.</title>
        <authorList>
            <person name="Brooks B."/>
            <person name="Olm M.R."/>
            <person name="Firek B.A."/>
            <person name="Baker R."/>
            <person name="Thomas B.C."/>
            <person name="Morowitz M.J."/>
            <person name="Banfield J.F."/>
        </authorList>
    </citation>
    <scope>NUCLEOTIDE SEQUENCE [LARGE SCALE GENOMIC DNA]</scope>
    <source>
        <strain evidence="3">S2_003_000_R2_14</strain>
    </source>
</reference>
<accession>A0A2W5SZS8</accession>
<dbReference type="PANTHER" id="PTHR43734">
    <property type="entry name" value="PHYTOENE DESATURASE"/>
    <property type="match status" value="1"/>
</dbReference>
<dbReference type="InterPro" id="IPR036188">
    <property type="entry name" value="FAD/NAD-bd_sf"/>
</dbReference>
<name>A0A2W5SZS8_9BACT</name>
<dbReference type="Proteomes" id="UP000249061">
    <property type="component" value="Unassembled WGS sequence"/>
</dbReference>
<dbReference type="PANTHER" id="PTHR43734:SF1">
    <property type="entry name" value="PHYTOENE DESATURASE"/>
    <property type="match status" value="1"/>
</dbReference>
<dbReference type="SUPFAM" id="SSF51905">
    <property type="entry name" value="FAD/NAD(P)-binding domain"/>
    <property type="match status" value="1"/>
</dbReference>
<feature type="domain" description="Amine oxidase" evidence="2">
    <location>
        <begin position="38"/>
        <end position="278"/>
    </location>
</feature>
<dbReference type="Gene3D" id="3.50.50.60">
    <property type="entry name" value="FAD/NAD(P)-binding domain"/>
    <property type="match status" value="2"/>
</dbReference>
<dbReference type="Pfam" id="PF01593">
    <property type="entry name" value="Amino_oxidase"/>
    <property type="match status" value="1"/>
</dbReference>
<evidence type="ECO:0000313" key="4">
    <source>
        <dbReference type="Proteomes" id="UP000249061"/>
    </source>
</evidence>
<dbReference type="GO" id="GO:0016491">
    <property type="term" value="F:oxidoreductase activity"/>
    <property type="evidence" value="ECO:0007669"/>
    <property type="project" value="InterPro"/>
</dbReference>
<proteinExistence type="inferred from homology"/>
<dbReference type="EMBL" id="QFQP01000040">
    <property type="protein sequence ID" value="PZR06073.1"/>
    <property type="molecule type" value="Genomic_DNA"/>
</dbReference>
<dbReference type="AlphaFoldDB" id="A0A2W5SZS8"/>
<comment type="similarity">
    <text evidence="1">Belongs to the carotenoid/retinoid oxidoreductase family.</text>
</comment>
<sequence>MMTRMRAKFLTLSRARGLERVVAMTKTTNDVLVVGGGLGGLLTAALAKARGREVLVLEGSRVAGGLGRSPMLGDRPMNLGGHALYLGGPADQALQSLGVKTEGFAPGVGAFLERGQQALVPMPGSVLGLMGASWLTWRERWQLANTLRSILGAPPKGTVAEWLATLPSEHVRECIAALTRVSTYTNAPEVLLASRLWPQLRAVVAPTAKGVRYLDGGWATLVEQLLQRVDVRCDARVKAVNGASVTLDNGEVLTARDVVLAVPLPTAARWVDDASLWARATAAVPVKAACLDVVLKSLPRPERRLVLTTDGLYFSVHSRPAVTTSVKVHVMEYLAPHDAQPPEHRRARLEALLDRVQPGWRDLTEGARFFPNMTVMEDVPREEVVALQAPLHLVTGAASRGFLFDAVADAAMRVAEALTMKQRAAR</sequence>
<evidence type="ECO:0000313" key="3">
    <source>
        <dbReference type="EMBL" id="PZR06073.1"/>
    </source>
</evidence>
<protein>
    <recommendedName>
        <fullName evidence="2">Amine oxidase domain-containing protein</fullName>
    </recommendedName>
</protein>